<organism evidence="2 3">
    <name type="scientific">Duganella rivi</name>
    <dbReference type="NCBI Taxonomy" id="2666083"/>
    <lineage>
        <taxon>Bacteria</taxon>
        <taxon>Pseudomonadati</taxon>
        <taxon>Pseudomonadota</taxon>
        <taxon>Betaproteobacteria</taxon>
        <taxon>Burkholderiales</taxon>
        <taxon>Oxalobacteraceae</taxon>
        <taxon>Telluria group</taxon>
        <taxon>Duganella</taxon>
    </lineage>
</organism>
<sequence>MDGINSLGTIFSALLKGGAGFSVLILLAAALIWWRTRSGHTILSRIWAFFSLNRGRSTLKFFEQFQEKQAALLQFRFNTGLNVRTLRHMKRVIKWGKKNDEDIGDIKRCGGFFDLEKPGLAESASKIKWWWGVFPFLLAGLFFNGAVAATVIAVSERALVQLNETKKYMLLSVTDAKPFGGSGFKFASCAQATSQDTGFTARERQVICDAVNSSDISKIVNRGVQEQRWGFGVLIAIFLFAIAFFWRMYRETESARRMYERQACRYAKAAKKVVKAAQTRVNEPESP</sequence>
<dbReference type="Pfam" id="PF19723">
    <property type="entry name" value="DUF6216"/>
    <property type="match status" value="1"/>
</dbReference>
<keyword evidence="3" id="KW-1185">Reference proteome</keyword>
<feature type="transmembrane region" description="Helical" evidence="1">
    <location>
        <begin position="229"/>
        <end position="249"/>
    </location>
</feature>
<proteinExistence type="predicted"/>
<feature type="transmembrane region" description="Helical" evidence="1">
    <location>
        <begin position="13"/>
        <end position="34"/>
    </location>
</feature>
<dbReference type="AlphaFoldDB" id="A0A7X4GU22"/>
<comment type="caution">
    <text evidence="2">The sequence shown here is derived from an EMBL/GenBank/DDBJ whole genome shotgun (WGS) entry which is preliminary data.</text>
</comment>
<evidence type="ECO:0000256" key="1">
    <source>
        <dbReference type="SAM" id="Phobius"/>
    </source>
</evidence>
<evidence type="ECO:0000313" key="3">
    <source>
        <dbReference type="Proteomes" id="UP000450012"/>
    </source>
</evidence>
<keyword evidence="1" id="KW-0472">Membrane</keyword>
<keyword evidence="1" id="KW-0812">Transmembrane</keyword>
<protein>
    <submittedName>
        <fullName evidence="2">Uncharacterized protein</fullName>
    </submittedName>
</protein>
<dbReference type="RefSeq" id="WP_161016215.1">
    <property type="nucleotide sequence ID" value="NZ_WWCK01000007.1"/>
</dbReference>
<accession>A0A7X4GU22</accession>
<feature type="transmembrane region" description="Helical" evidence="1">
    <location>
        <begin position="129"/>
        <end position="154"/>
    </location>
</feature>
<keyword evidence="1" id="KW-1133">Transmembrane helix</keyword>
<name>A0A7X4GU22_9BURK</name>
<dbReference type="Proteomes" id="UP000450012">
    <property type="component" value="Unassembled WGS sequence"/>
</dbReference>
<dbReference type="InterPro" id="IPR046188">
    <property type="entry name" value="DUF6216"/>
</dbReference>
<dbReference type="EMBL" id="WWCK01000007">
    <property type="protein sequence ID" value="MYM69702.1"/>
    <property type="molecule type" value="Genomic_DNA"/>
</dbReference>
<reference evidence="2 3" key="1">
    <citation type="submission" date="2019-12" db="EMBL/GenBank/DDBJ databases">
        <title>Novel species isolated from a subtropical stream in China.</title>
        <authorList>
            <person name="Lu H."/>
        </authorList>
    </citation>
    <scope>NUCLEOTIDE SEQUENCE [LARGE SCALE GENOMIC DNA]</scope>
    <source>
        <strain evidence="2 3">FT55W</strain>
    </source>
</reference>
<gene>
    <name evidence="2" type="ORF">GTP45_23070</name>
</gene>
<evidence type="ECO:0000313" key="2">
    <source>
        <dbReference type="EMBL" id="MYM69702.1"/>
    </source>
</evidence>